<evidence type="ECO:0008006" key="8">
    <source>
        <dbReference type="Google" id="ProtNLM"/>
    </source>
</evidence>
<protein>
    <recommendedName>
        <fullName evidence="8">Small integral membrane protein 5</fullName>
    </recommendedName>
</protein>
<dbReference type="InterPro" id="IPR047133">
    <property type="entry name" value="SMIM5"/>
</dbReference>
<evidence type="ECO:0000256" key="2">
    <source>
        <dbReference type="ARBA" id="ARBA00022692"/>
    </source>
</evidence>
<dbReference type="PANTHER" id="PTHR37344:SF1">
    <property type="entry name" value="SMALL INTEGRAL MEMBRANE PROTEIN 5"/>
    <property type="match status" value="1"/>
</dbReference>
<gene>
    <name evidence="6" type="ORF">Q5P01_023870</name>
</gene>
<accession>A0AA88LR39</accession>
<keyword evidence="2 5" id="KW-0812">Transmembrane</keyword>
<dbReference type="InterPro" id="IPR031671">
    <property type="entry name" value="SMIM5/18/22"/>
</dbReference>
<dbReference type="EMBL" id="JAUPFM010000019">
    <property type="protein sequence ID" value="KAK2820911.1"/>
    <property type="molecule type" value="Genomic_DNA"/>
</dbReference>
<evidence type="ECO:0000256" key="3">
    <source>
        <dbReference type="ARBA" id="ARBA00022989"/>
    </source>
</evidence>
<feature type="transmembrane region" description="Helical" evidence="5">
    <location>
        <begin position="31"/>
        <end position="55"/>
    </location>
</feature>
<evidence type="ECO:0000256" key="4">
    <source>
        <dbReference type="ARBA" id="ARBA00023136"/>
    </source>
</evidence>
<organism evidence="6 7">
    <name type="scientific">Channa striata</name>
    <name type="common">Snakehead murrel</name>
    <name type="synonym">Ophicephalus striatus</name>
    <dbReference type="NCBI Taxonomy" id="64152"/>
    <lineage>
        <taxon>Eukaryota</taxon>
        <taxon>Metazoa</taxon>
        <taxon>Chordata</taxon>
        <taxon>Craniata</taxon>
        <taxon>Vertebrata</taxon>
        <taxon>Euteleostomi</taxon>
        <taxon>Actinopterygii</taxon>
        <taxon>Neopterygii</taxon>
        <taxon>Teleostei</taxon>
        <taxon>Neoteleostei</taxon>
        <taxon>Acanthomorphata</taxon>
        <taxon>Anabantaria</taxon>
        <taxon>Anabantiformes</taxon>
        <taxon>Channoidei</taxon>
        <taxon>Channidae</taxon>
        <taxon>Channa</taxon>
    </lineage>
</organism>
<keyword evidence="7" id="KW-1185">Reference proteome</keyword>
<dbReference type="Proteomes" id="UP001187415">
    <property type="component" value="Unassembled WGS sequence"/>
</dbReference>
<sequence length="69" mass="7715">MSVKDELMNILQRVWNKLQDLPQASPLEVGAFSILILFAATVLFLIVLSFVSCCCCGKSKYHTSRVQPL</sequence>
<comment type="caution">
    <text evidence="6">The sequence shown here is derived from an EMBL/GenBank/DDBJ whole genome shotgun (WGS) entry which is preliminary data.</text>
</comment>
<dbReference type="CDD" id="cd20254">
    <property type="entry name" value="CASIMO1_SMIM5"/>
    <property type="match status" value="1"/>
</dbReference>
<evidence type="ECO:0000256" key="1">
    <source>
        <dbReference type="ARBA" id="ARBA00004167"/>
    </source>
</evidence>
<dbReference type="PANTHER" id="PTHR37344">
    <property type="entry name" value="SMALL INTEGRAL MEMBRANE PROTEIN 5"/>
    <property type="match status" value="1"/>
</dbReference>
<evidence type="ECO:0000313" key="7">
    <source>
        <dbReference type="Proteomes" id="UP001187415"/>
    </source>
</evidence>
<dbReference type="Pfam" id="PF15831">
    <property type="entry name" value="SMIM5_18_22"/>
    <property type="match status" value="1"/>
</dbReference>
<dbReference type="AlphaFoldDB" id="A0AA88LR39"/>
<keyword evidence="3 5" id="KW-1133">Transmembrane helix</keyword>
<comment type="subcellular location">
    <subcellularLocation>
        <location evidence="1">Membrane</location>
        <topology evidence="1">Single-pass membrane protein</topology>
    </subcellularLocation>
</comment>
<reference evidence="6" key="1">
    <citation type="submission" date="2023-07" db="EMBL/GenBank/DDBJ databases">
        <title>Chromosome-level Genome Assembly of Striped Snakehead (Channa striata).</title>
        <authorList>
            <person name="Liu H."/>
        </authorList>
    </citation>
    <scope>NUCLEOTIDE SEQUENCE</scope>
    <source>
        <strain evidence="6">Gz</strain>
        <tissue evidence="6">Muscle</tissue>
    </source>
</reference>
<dbReference type="GO" id="GO:0016020">
    <property type="term" value="C:membrane"/>
    <property type="evidence" value="ECO:0007669"/>
    <property type="project" value="UniProtKB-SubCell"/>
</dbReference>
<name>A0AA88LR39_CHASR</name>
<keyword evidence="4 5" id="KW-0472">Membrane</keyword>
<proteinExistence type="predicted"/>
<evidence type="ECO:0000256" key="5">
    <source>
        <dbReference type="SAM" id="Phobius"/>
    </source>
</evidence>
<evidence type="ECO:0000313" key="6">
    <source>
        <dbReference type="EMBL" id="KAK2820911.1"/>
    </source>
</evidence>